<evidence type="ECO:0000256" key="1">
    <source>
        <dbReference type="SAM" id="MobiDB-lite"/>
    </source>
</evidence>
<feature type="compositionally biased region" description="Basic residues" evidence="1">
    <location>
        <begin position="65"/>
        <end position="79"/>
    </location>
</feature>
<dbReference type="Proteomes" id="UP000238348">
    <property type="component" value="Chromosome"/>
</dbReference>
<proteinExistence type="predicted"/>
<organism evidence="2 3">
    <name type="scientific">Sorangium cellulosum</name>
    <name type="common">Polyangium cellulosum</name>
    <dbReference type="NCBI Taxonomy" id="56"/>
    <lineage>
        <taxon>Bacteria</taxon>
        <taxon>Pseudomonadati</taxon>
        <taxon>Myxococcota</taxon>
        <taxon>Polyangia</taxon>
        <taxon>Polyangiales</taxon>
        <taxon>Polyangiaceae</taxon>
        <taxon>Sorangium</taxon>
    </lineage>
</organism>
<gene>
    <name evidence="2" type="ORF">SOCE26_030640</name>
</gene>
<protein>
    <submittedName>
        <fullName evidence="2">Uncharacterized protein</fullName>
    </submittedName>
</protein>
<dbReference type="AlphaFoldDB" id="A0A2L0EQW0"/>
<dbReference type="EMBL" id="CP012673">
    <property type="protein sequence ID" value="AUX41642.1"/>
    <property type="molecule type" value="Genomic_DNA"/>
</dbReference>
<sequence length="136" mass="14895">MAPRLPLSVKLTRRAVAQRDLFCELVQKAVRPCQADAAFAFHAFAFKADEDGFARELMDTCSARRRSTSRCRGTGRRSSRGSGGARASARRDEAPLRARLMAVRRALDAANVLAFRSLRSAERGSGTLLALSQEVL</sequence>
<accession>A0A2L0EQW0</accession>
<name>A0A2L0EQW0_SORCE</name>
<evidence type="ECO:0000313" key="2">
    <source>
        <dbReference type="EMBL" id="AUX41642.1"/>
    </source>
</evidence>
<feature type="region of interest" description="Disordered" evidence="1">
    <location>
        <begin position="65"/>
        <end position="92"/>
    </location>
</feature>
<evidence type="ECO:0000313" key="3">
    <source>
        <dbReference type="Proteomes" id="UP000238348"/>
    </source>
</evidence>
<reference evidence="2 3" key="1">
    <citation type="submission" date="2015-09" db="EMBL/GenBank/DDBJ databases">
        <title>Sorangium comparison.</title>
        <authorList>
            <person name="Zaburannyi N."/>
            <person name="Bunk B."/>
            <person name="Overmann J."/>
            <person name="Mueller R."/>
        </authorList>
    </citation>
    <scope>NUCLEOTIDE SEQUENCE [LARGE SCALE GENOMIC DNA]</scope>
    <source>
        <strain evidence="2 3">So ce26</strain>
    </source>
</reference>